<dbReference type="InParanoid" id="A0A165VUB7"/>
<evidence type="ECO:0000256" key="1">
    <source>
        <dbReference type="SAM" id="MobiDB-lite"/>
    </source>
</evidence>
<feature type="region of interest" description="Disordered" evidence="1">
    <location>
        <begin position="191"/>
        <end position="225"/>
    </location>
</feature>
<protein>
    <submittedName>
        <fullName evidence="2">Uncharacterized protein</fullName>
    </submittedName>
</protein>
<reference evidence="2 3" key="1">
    <citation type="journal article" date="2016" name="Mol. Biol. Evol.">
        <title>Comparative Genomics of Early-Diverging Mushroom-Forming Fungi Provides Insights into the Origins of Lignocellulose Decay Capabilities.</title>
        <authorList>
            <person name="Nagy L.G."/>
            <person name="Riley R."/>
            <person name="Tritt A."/>
            <person name="Adam C."/>
            <person name="Daum C."/>
            <person name="Floudas D."/>
            <person name="Sun H."/>
            <person name="Yadav J.S."/>
            <person name="Pangilinan J."/>
            <person name="Larsson K.H."/>
            <person name="Matsuura K."/>
            <person name="Barry K."/>
            <person name="Labutti K."/>
            <person name="Kuo R."/>
            <person name="Ohm R.A."/>
            <person name="Bhattacharya S.S."/>
            <person name="Shirouzu T."/>
            <person name="Yoshinaga Y."/>
            <person name="Martin F.M."/>
            <person name="Grigoriev I.V."/>
            <person name="Hibbett D.S."/>
        </authorList>
    </citation>
    <scope>NUCLEOTIDE SEQUENCE [LARGE SCALE GENOMIC DNA]</scope>
    <source>
        <strain evidence="2 3">HHB14362 ss-1</strain>
    </source>
</reference>
<feature type="compositionally biased region" description="Acidic residues" evidence="1">
    <location>
        <begin position="238"/>
        <end position="248"/>
    </location>
</feature>
<evidence type="ECO:0000313" key="2">
    <source>
        <dbReference type="EMBL" id="KZT30202.1"/>
    </source>
</evidence>
<organism evidence="2 3">
    <name type="scientific">Neolentinus lepideus HHB14362 ss-1</name>
    <dbReference type="NCBI Taxonomy" id="1314782"/>
    <lineage>
        <taxon>Eukaryota</taxon>
        <taxon>Fungi</taxon>
        <taxon>Dikarya</taxon>
        <taxon>Basidiomycota</taxon>
        <taxon>Agaricomycotina</taxon>
        <taxon>Agaricomycetes</taxon>
        <taxon>Gloeophyllales</taxon>
        <taxon>Gloeophyllaceae</taxon>
        <taxon>Neolentinus</taxon>
    </lineage>
</organism>
<proteinExistence type="predicted"/>
<evidence type="ECO:0000313" key="3">
    <source>
        <dbReference type="Proteomes" id="UP000076761"/>
    </source>
</evidence>
<accession>A0A165VUB7</accession>
<dbReference type="Proteomes" id="UP000076761">
    <property type="component" value="Unassembled WGS sequence"/>
</dbReference>
<dbReference type="EMBL" id="KV425552">
    <property type="protein sequence ID" value="KZT30202.1"/>
    <property type="molecule type" value="Genomic_DNA"/>
</dbReference>
<feature type="region of interest" description="Disordered" evidence="1">
    <location>
        <begin position="238"/>
        <end position="269"/>
    </location>
</feature>
<name>A0A165VUB7_9AGAM</name>
<dbReference type="OrthoDB" id="2666774at2759"/>
<dbReference type="AlphaFoldDB" id="A0A165VUB7"/>
<feature type="compositionally biased region" description="Acidic residues" evidence="1">
    <location>
        <begin position="199"/>
        <end position="211"/>
    </location>
</feature>
<sequence>MARTRSIDSKKNDKKDKMVLCNCEKCKGSFVTKHTARTHATRDHRRLSRAKTLEKQVAAAGPGASHSGSIRDFSVRLTEPTRPDPFLDFAYTIPRLTSSSAVEQEMLDSGVLSPLDLEIQTYGSVLPNLGPYIHAPEQMLDLVGHFEHHNALAASYARPLMPHDAHMLPYDPDAMNLEREFQAMFISEMEAASQRPDTGGDEEEDDDDDIPELPVPPEWLRDDTDVPVDAQADILDDAESDEGEEDPSPDAPQDISGEPAERSDQETVLVSEPAEDINDPFHDAHCISEAPSVDIQDLQPHLLCIYALVSWLHLQFHLPRIACNAVLAIIACLLYFVSPNIEAPYITLKAVSSVAE</sequence>
<gene>
    <name evidence="2" type="ORF">NEOLEDRAFT_1127120</name>
</gene>
<keyword evidence="3" id="KW-1185">Reference proteome</keyword>